<dbReference type="InterPro" id="IPR050709">
    <property type="entry name" value="Biotin_Carboxyl_Carrier/Decarb"/>
</dbReference>
<dbReference type="PANTHER" id="PTHR45266:SF3">
    <property type="entry name" value="OXALOACETATE DECARBOXYLASE ALPHA CHAIN"/>
    <property type="match status" value="1"/>
</dbReference>
<dbReference type="eggNOG" id="COG4770">
    <property type="taxonomic scope" value="Bacteria"/>
</dbReference>
<evidence type="ECO:0000313" key="4">
    <source>
        <dbReference type="EMBL" id="KGN83210.1"/>
    </source>
</evidence>
<dbReference type="InterPro" id="IPR000089">
    <property type="entry name" value="Biotin_lipoyl"/>
</dbReference>
<dbReference type="Pfam" id="PF00364">
    <property type="entry name" value="Biotin_lipoyl"/>
    <property type="match status" value="1"/>
</dbReference>
<gene>
    <name evidence="4" type="ORF">HQ35_00085</name>
</gene>
<evidence type="ECO:0000256" key="2">
    <source>
        <dbReference type="SAM" id="MobiDB-lite"/>
    </source>
</evidence>
<feature type="domain" description="Lipoyl-binding" evidence="3">
    <location>
        <begin position="77"/>
        <end position="150"/>
    </location>
</feature>
<name>A0A099WTE5_PORCN</name>
<dbReference type="PROSITE" id="PS50968">
    <property type="entry name" value="BIOTINYL_LIPOYL"/>
    <property type="match status" value="1"/>
</dbReference>
<dbReference type="SUPFAM" id="SSF51230">
    <property type="entry name" value="Single hybrid motif"/>
    <property type="match status" value="1"/>
</dbReference>
<dbReference type="PANTHER" id="PTHR45266">
    <property type="entry name" value="OXALOACETATE DECARBOXYLASE ALPHA CHAIN"/>
    <property type="match status" value="1"/>
</dbReference>
<feature type="region of interest" description="Disordered" evidence="2">
    <location>
        <begin position="42"/>
        <end position="81"/>
    </location>
</feature>
<feature type="compositionally biased region" description="Low complexity" evidence="2">
    <location>
        <begin position="52"/>
        <end position="81"/>
    </location>
</feature>
<reference evidence="4 5" key="1">
    <citation type="submission" date="2014-08" db="EMBL/GenBank/DDBJ databases">
        <title>Porphyromonas cangingivalis strain:COT-109_OH1386 Genome sequencing.</title>
        <authorList>
            <person name="Wallis C."/>
            <person name="Deusch O."/>
            <person name="O'Flynn C."/>
            <person name="Davis I."/>
            <person name="Jospin G."/>
            <person name="Darling A.E."/>
            <person name="Coil D.A."/>
            <person name="Alexiev A."/>
            <person name="Horsfall A."/>
            <person name="Kirkwood N."/>
            <person name="Harris S."/>
            <person name="Eisen J.A."/>
        </authorList>
    </citation>
    <scope>NUCLEOTIDE SEQUENCE [LARGE SCALE GENOMIC DNA]</scope>
    <source>
        <strain evidence="5">COT-109 OH1386</strain>
    </source>
</reference>
<dbReference type="STRING" id="36874.HQ34_09910"/>
<dbReference type="RefSeq" id="WP_036848752.1">
    <property type="nucleotide sequence ID" value="NZ_JQJD01000001.1"/>
</dbReference>
<protein>
    <recommendedName>
        <fullName evidence="3">Lipoyl-binding domain-containing protein</fullName>
    </recommendedName>
</protein>
<dbReference type="FunFam" id="2.40.50.100:FF:000003">
    <property type="entry name" value="Acetyl-CoA carboxylase biotin carboxyl carrier protein"/>
    <property type="match status" value="1"/>
</dbReference>
<evidence type="ECO:0000256" key="1">
    <source>
        <dbReference type="ARBA" id="ARBA00023267"/>
    </source>
</evidence>
<dbReference type="PROSITE" id="PS00188">
    <property type="entry name" value="BIOTIN"/>
    <property type="match status" value="1"/>
</dbReference>
<evidence type="ECO:0000259" key="3">
    <source>
        <dbReference type="PROSITE" id="PS50968"/>
    </source>
</evidence>
<dbReference type="InterPro" id="IPR001882">
    <property type="entry name" value="Biotin_BS"/>
</dbReference>
<keyword evidence="5" id="KW-1185">Reference proteome</keyword>
<evidence type="ECO:0000313" key="5">
    <source>
        <dbReference type="Proteomes" id="UP000030125"/>
    </source>
</evidence>
<dbReference type="CDD" id="cd06850">
    <property type="entry name" value="biotinyl_domain"/>
    <property type="match status" value="1"/>
</dbReference>
<proteinExistence type="predicted"/>
<dbReference type="Proteomes" id="UP000030125">
    <property type="component" value="Unassembled WGS sequence"/>
</dbReference>
<dbReference type="AlphaFoldDB" id="A0A099WTE5"/>
<comment type="caution">
    <text evidence="4">The sequence shown here is derived from an EMBL/GenBank/DDBJ whole genome shotgun (WGS) entry which is preliminary data.</text>
</comment>
<accession>A0A099WTE5</accession>
<dbReference type="Gene3D" id="2.40.50.100">
    <property type="match status" value="1"/>
</dbReference>
<sequence length="150" mass="15635">MKKFNYTINGIKYRVEINSIEGNVAEVTVNGSTYKVELDKEQEVKQMPKPTPVARPTTTATPKPAAAPAPAAAAPAAGGSGAPVVSPLPGVIIGVHCKVGDEVKRGQRILVLEAMKMENDIKADRDGTITSIAVSQGDNVQEGATLVTIG</sequence>
<organism evidence="4 5">
    <name type="scientific">Porphyromonas cangingivalis</name>
    <dbReference type="NCBI Taxonomy" id="36874"/>
    <lineage>
        <taxon>Bacteria</taxon>
        <taxon>Pseudomonadati</taxon>
        <taxon>Bacteroidota</taxon>
        <taxon>Bacteroidia</taxon>
        <taxon>Bacteroidales</taxon>
        <taxon>Porphyromonadaceae</taxon>
        <taxon>Porphyromonas</taxon>
    </lineage>
</organism>
<keyword evidence="1" id="KW-0092">Biotin</keyword>
<dbReference type="OrthoDB" id="9812676at2"/>
<dbReference type="EMBL" id="JQJD01000001">
    <property type="protein sequence ID" value="KGN83210.1"/>
    <property type="molecule type" value="Genomic_DNA"/>
</dbReference>
<dbReference type="InterPro" id="IPR011053">
    <property type="entry name" value="Single_hybrid_motif"/>
</dbReference>